<evidence type="ECO:0000259" key="1">
    <source>
        <dbReference type="PROSITE" id="PS50164"/>
    </source>
</evidence>
<dbReference type="InParanoid" id="A0A2P6N2B7"/>
<dbReference type="Pfam" id="PF01541">
    <property type="entry name" value="GIY-YIG"/>
    <property type="match status" value="1"/>
</dbReference>
<proteinExistence type="predicted"/>
<name>A0A2P6N2B7_9EUKA</name>
<dbReference type="AlphaFoldDB" id="A0A2P6N2B7"/>
<dbReference type="PROSITE" id="PS50164">
    <property type="entry name" value="GIY_YIG"/>
    <property type="match status" value="1"/>
</dbReference>
<organism evidence="2 3">
    <name type="scientific">Planoprotostelium fungivorum</name>
    <dbReference type="NCBI Taxonomy" id="1890364"/>
    <lineage>
        <taxon>Eukaryota</taxon>
        <taxon>Amoebozoa</taxon>
        <taxon>Evosea</taxon>
        <taxon>Variosea</taxon>
        <taxon>Cavosteliida</taxon>
        <taxon>Cavosteliaceae</taxon>
        <taxon>Planoprotostelium</taxon>
    </lineage>
</organism>
<dbReference type="EMBL" id="MDYQ01000241">
    <property type="protein sequence ID" value="PRP78072.1"/>
    <property type="molecule type" value="Genomic_DNA"/>
</dbReference>
<reference evidence="2 3" key="1">
    <citation type="journal article" date="2018" name="Genome Biol. Evol.">
        <title>Multiple Roots of Fruiting Body Formation in Amoebozoa.</title>
        <authorList>
            <person name="Hillmann F."/>
            <person name="Forbes G."/>
            <person name="Novohradska S."/>
            <person name="Ferling I."/>
            <person name="Riege K."/>
            <person name="Groth M."/>
            <person name="Westermann M."/>
            <person name="Marz M."/>
            <person name="Spaller T."/>
            <person name="Winckler T."/>
            <person name="Schaap P."/>
            <person name="Glockner G."/>
        </authorList>
    </citation>
    <scope>NUCLEOTIDE SEQUENCE [LARGE SCALE GENOMIC DNA]</scope>
    <source>
        <strain evidence="2 3">Jena</strain>
    </source>
</reference>
<dbReference type="InterPro" id="IPR035901">
    <property type="entry name" value="GIY-YIG_endonuc_sf"/>
</dbReference>
<dbReference type="SUPFAM" id="SSF82771">
    <property type="entry name" value="GIY-YIG endonuclease"/>
    <property type="match status" value="1"/>
</dbReference>
<dbReference type="Proteomes" id="UP000241769">
    <property type="component" value="Unassembled WGS sequence"/>
</dbReference>
<protein>
    <recommendedName>
        <fullName evidence="1">GIY-YIG domain-containing protein</fullName>
    </recommendedName>
</protein>
<gene>
    <name evidence="2" type="ORF">PROFUN_13881</name>
</gene>
<evidence type="ECO:0000313" key="2">
    <source>
        <dbReference type="EMBL" id="PRP78072.1"/>
    </source>
</evidence>
<sequence length="468" mass="54719">MTSTRAMALFPSLSNPLKSNGALRMDHFSPDYWNMHDKKISDPNAWTPTRKTKSIAQNTLSQKTDPILRIEGDRDFVAHIEQKQYISHGTYDVLQTLQMEWLNQVLEEDVQLSELWDEMNEKFARQISSLEEEMEELDSHLRNRTWAAENMQPGSYFDEDEDLDQIVDMSEDRQEMLEEACVGLDELRSDIYAVNWETGSDLFYHWRVHENIARKLKQFWASLEDFTSDWRQEDEDFSDPQDTLSNALTDLLEVDWNDDPEAMKEIKSARSFNKTQEIIRTLIIPKPVSMYVFTEEQQEKEIVIYVGISIDIYNRHKDHKCHDKIKEDGISDRCFVYLCSTNSDYQDVKTLEANLIHKTQPKYNTMSKKTLGKHPDWSWQRIKIEDDTLRAAFQATLNNYQVNHELAGRPEQRWTRRRNTGQEGAITVTGSNFYSNVAEIRGAMLLMGGALVTPLIQRKRDTPPNQTR</sequence>
<keyword evidence="3" id="KW-1185">Reference proteome</keyword>
<dbReference type="CDD" id="cd00719">
    <property type="entry name" value="GIY-YIG_SF"/>
    <property type="match status" value="1"/>
</dbReference>
<dbReference type="InterPro" id="IPR000305">
    <property type="entry name" value="GIY-YIG_endonuc"/>
</dbReference>
<dbReference type="Gene3D" id="3.40.1440.10">
    <property type="entry name" value="GIY-YIG endonuclease"/>
    <property type="match status" value="1"/>
</dbReference>
<feature type="domain" description="GIY-YIG" evidence="1">
    <location>
        <begin position="286"/>
        <end position="365"/>
    </location>
</feature>
<accession>A0A2P6N2B7</accession>
<comment type="caution">
    <text evidence="2">The sequence shown here is derived from an EMBL/GenBank/DDBJ whole genome shotgun (WGS) entry which is preliminary data.</text>
</comment>
<dbReference type="SMART" id="SM00465">
    <property type="entry name" value="GIYc"/>
    <property type="match status" value="1"/>
</dbReference>
<evidence type="ECO:0000313" key="3">
    <source>
        <dbReference type="Proteomes" id="UP000241769"/>
    </source>
</evidence>